<evidence type="ECO:0000256" key="3">
    <source>
        <dbReference type="ARBA" id="ARBA00010031"/>
    </source>
</evidence>
<keyword evidence="9" id="KW-0408">Iron</keyword>
<comment type="caution">
    <text evidence="12">The sequence shown here is derived from an EMBL/GenBank/DDBJ whole genome shotgun (WGS) entry which is preliminary data.</text>
</comment>
<accession>A0AAN7Z6N6</accession>
<evidence type="ECO:0000256" key="6">
    <source>
        <dbReference type="ARBA" id="ARBA00022729"/>
    </source>
</evidence>
<reference evidence="12 13" key="1">
    <citation type="submission" date="2023-10" db="EMBL/GenBank/DDBJ databases">
        <title>Draft genome sequence of Xylaria bambusicola isolate GMP-LS, the root and basal stem rot pathogen of sugarcane in Indonesia.</title>
        <authorList>
            <person name="Selvaraj P."/>
            <person name="Muralishankar V."/>
            <person name="Muruganantham S."/>
            <person name="Sp S."/>
            <person name="Haryani S."/>
            <person name="Lau K.J.X."/>
            <person name="Naqvi N.I."/>
        </authorList>
    </citation>
    <scope>NUCLEOTIDE SEQUENCE [LARGE SCALE GENOMIC DNA]</scope>
    <source>
        <strain evidence="12">GMP-LS</strain>
    </source>
</reference>
<dbReference type="EMBL" id="JAWHQM010000010">
    <property type="protein sequence ID" value="KAK5628898.1"/>
    <property type="molecule type" value="Genomic_DNA"/>
</dbReference>
<keyword evidence="4" id="KW-0964">Secreted</keyword>
<dbReference type="InterPro" id="IPR008427">
    <property type="entry name" value="Extracellular_membr_CFEM_dom"/>
</dbReference>
<gene>
    <name evidence="12" type="ORF">RRF57_004613</name>
</gene>
<proteinExistence type="inferred from homology"/>
<evidence type="ECO:0000256" key="9">
    <source>
        <dbReference type="PROSITE-ProRule" id="PRU01356"/>
    </source>
</evidence>
<dbReference type="PROSITE" id="PS52012">
    <property type="entry name" value="CFEM"/>
    <property type="match status" value="1"/>
</dbReference>
<evidence type="ECO:0000259" key="11">
    <source>
        <dbReference type="PROSITE" id="PS52012"/>
    </source>
</evidence>
<evidence type="ECO:0000313" key="12">
    <source>
        <dbReference type="EMBL" id="KAK5628898.1"/>
    </source>
</evidence>
<keyword evidence="8" id="KW-0449">Lipoprotein</keyword>
<keyword evidence="5" id="KW-0336">GPI-anchor</keyword>
<dbReference type="AlphaFoldDB" id="A0AAN7Z6N6"/>
<dbReference type="Proteomes" id="UP001305414">
    <property type="component" value="Unassembled WGS sequence"/>
</dbReference>
<organism evidence="12 13">
    <name type="scientific">Xylaria bambusicola</name>
    <dbReference type="NCBI Taxonomy" id="326684"/>
    <lineage>
        <taxon>Eukaryota</taxon>
        <taxon>Fungi</taxon>
        <taxon>Dikarya</taxon>
        <taxon>Ascomycota</taxon>
        <taxon>Pezizomycotina</taxon>
        <taxon>Sordariomycetes</taxon>
        <taxon>Xylariomycetidae</taxon>
        <taxon>Xylariales</taxon>
        <taxon>Xylariaceae</taxon>
        <taxon>Xylaria</taxon>
    </lineage>
</organism>
<evidence type="ECO:0000256" key="7">
    <source>
        <dbReference type="ARBA" id="ARBA00023157"/>
    </source>
</evidence>
<dbReference type="GO" id="GO:0046872">
    <property type="term" value="F:metal ion binding"/>
    <property type="evidence" value="ECO:0007669"/>
    <property type="project" value="UniProtKB-UniRule"/>
</dbReference>
<comment type="similarity">
    <text evidence="3">Belongs to the RBT5 family.</text>
</comment>
<keyword evidence="9" id="KW-0349">Heme</keyword>
<feature type="binding site" description="axial binding residue" evidence="9">
    <location>
        <position position="48"/>
    </location>
    <ligand>
        <name>heme</name>
        <dbReference type="ChEBI" id="CHEBI:30413"/>
    </ligand>
    <ligandPart>
        <name>Fe</name>
        <dbReference type="ChEBI" id="CHEBI:18248"/>
    </ligandPart>
</feature>
<keyword evidence="5" id="KW-0325">Glycoprotein</keyword>
<evidence type="ECO:0000313" key="13">
    <source>
        <dbReference type="Proteomes" id="UP001305414"/>
    </source>
</evidence>
<dbReference type="Pfam" id="PF05730">
    <property type="entry name" value="CFEM"/>
    <property type="match status" value="1"/>
</dbReference>
<feature type="signal peptide" evidence="10">
    <location>
        <begin position="1"/>
        <end position="17"/>
    </location>
</feature>
<evidence type="ECO:0000256" key="4">
    <source>
        <dbReference type="ARBA" id="ARBA00022525"/>
    </source>
</evidence>
<keyword evidence="13" id="KW-1185">Reference proteome</keyword>
<feature type="disulfide bond" evidence="9">
    <location>
        <begin position="44"/>
        <end position="51"/>
    </location>
</feature>
<keyword evidence="7 9" id="KW-1015">Disulfide bond</keyword>
<dbReference type="GO" id="GO:0098552">
    <property type="term" value="C:side of membrane"/>
    <property type="evidence" value="ECO:0007669"/>
    <property type="project" value="UniProtKB-KW"/>
</dbReference>
<evidence type="ECO:0000256" key="10">
    <source>
        <dbReference type="SAM" id="SignalP"/>
    </source>
</evidence>
<sequence>MQFKNIALSLFVAAVAAESVDELVKQIPSCATTCLNDGAKKVGCAVDDYKCQCGKITDITSDAIPCVSAACSSDDLVSKYPICFLRGVMMQTYARRQTRGLGMLT</sequence>
<comment type="caution">
    <text evidence="9">Lacks conserved residue(s) required for the propagation of feature annotation.</text>
</comment>
<feature type="chain" id="PRO_5042831056" description="CFEM domain-containing protein" evidence="10">
    <location>
        <begin position="18"/>
        <end position="105"/>
    </location>
</feature>
<evidence type="ECO:0000256" key="5">
    <source>
        <dbReference type="ARBA" id="ARBA00022622"/>
    </source>
</evidence>
<keyword evidence="9" id="KW-0479">Metal-binding</keyword>
<feature type="domain" description="CFEM" evidence="11">
    <location>
        <begin position="1"/>
        <end position="105"/>
    </location>
</feature>
<dbReference type="GO" id="GO:0005576">
    <property type="term" value="C:extracellular region"/>
    <property type="evidence" value="ECO:0007669"/>
    <property type="project" value="UniProtKB-SubCell"/>
</dbReference>
<name>A0AAN7Z6N6_9PEZI</name>
<evidence type="ECO:0000256" key="1">
    <source>
        <dbReference type="ARBA" id="ARBA00004589"/>
    </source>
</evidence>
<keyword evidence="5" id="KW-0472">Membrane</keyword>
<protein>
    <recommendedName>
        <fullName evidence="11">CFEM domain-containing protein</fullName>
    </recommendedName>
</protein>
<keyword evidence="6 10" id="KW-0732">Signal</keyword>
<evidence type="ECO:0000256" key="8">
    <source>
        <dbReference type="ARBA" id="ARBA00023288"/>
    </source>
</evidence>
<comment type="subcellular location">
    <subcellularLocation>
        <location evidence="1">Membrane</location>
        <topology evidence="1">Lipid-anchor</topology>
        <topology evidence="1">GPI-anchor</topology>
    </subcellularLocation>
    <subcellularLocation>
        <location evidence="2">Secreted</location>
    </subcellularLocation>
</comment>
<evidence type="ECO:0000256" key="2">
    <source>
        <dbReference type="ARBA" id="ARBA00004613"/>
    </source>
</evidence>